<sequence length="171" mass="19116">MKRIVRLSDLNVVITRNTTFNEKVLPSVPGGVKFSCKLGEECLDNQHSNANFQLDIDIPVDHSSPTDLTNPQETENGNSDSSNAPRIPSRVESNANHDDLPPNMTTHCPNSSIERPSNQQISNDDRPNRHKVIGPCHPTLITSDINLTHILPYPKREKTFLTSSDHTPRTY</sequence>
<dbReference type="Proteomes" id="UP000765509">
    <property type="component" value="Unassembled WGS sequence"/>
</dbReference>
<feature type="compositionally biased region" description="Polar residues" evidence="1">
    <location>
        <begin position="103"/>
        <end position="122"/>
    </location>
</feature>
<organism evidence="2 3">
    <name type="scientific">Austropuccinia psidii MF-1</name>
    <dbReference type="NCBI Taxonomy" id="1389203"/>
    <lineage>
        <taxon>Eukaryota</taxon>
        <taxon>Fungi</taxon>
        <taxon>Dikarya</taxon>
        <taxon>Basidiomycota</taxon>
        <taxon>Pucciniomycotina</taxon>
        <taxon>Pucciniomycetes</taxon>
        <taxon>Pucciniales</taxon>
        <taxon>Sphaerophragmiaceae</taxon>
        <taxon>Austropuccinia</taxon>
    </lineage>
</organism>
<evidence type="ECO:0000256" key="1">
    <source>
        <dbReference type="SAM" id="MobiDB-lite"/>
    </source>
</evidence>
<dbReference type="EMBL" id="AVOT02021397">
    <property type="protein sequence ID" value="MBW0510196.1"/>
    <property type="molecule type" value="Genomic_DNA"/>
</dbReference>
<proteinExistence type="predicted"/>
<evidence type="ECO:0000313" key="2">
    <source>
        <dbReference type="EMBL" id="MBW0510196.1"/>
    </source>
</evidence>
<comment type="caution">
    <text evidence="2">The sequence shown here is derived from an EMBL/GenBank/DDBJ whole genome shotgun (WGS) entry which is preliminary data.</text>
</comment>
<gene>
    <name evidence="2" type="ORF">O181_049911</name>
</gene>
<name>A0A9Q3DTA4_9BASI</name>
<accession>A0A9Q3DTA4</accession>
<feature type="compositionally biased region" description="Polar residues" evidence="1">
    <location>
        <begin position="63"/>
        <end position="84"/>
    </location>
</feature>
<dbReference type="OrthoDB" id="413361at2759"/>
<feature type="region of interest" description="Disordered" evidence="1">
    <location>
        <begin position="58"/>
        <end position="134"/>
    </location>
</feature>
<dbReference type="AlphaFoldDB" id="A0A9Q3DTA4"/>
<keyword evidence="3" id="KW-1185">Reference proteome</keyword>
<protein>
    <submittedName>
        <fullName evidence="2">Uncharacterized protein</fullName>
    </submittedName>
</protein>
<reference evidence="2" key="1">
    <citation type="submission" date="2021-03" db="EMBL/GenBank/DDBJ databases">
        <title>Draft genome sequence of rust myrtle Austropuccinia psidii MF-1, a brazilian biotype.</title>
        <authorList>
            <person name="Quecine M.C."/>
            <person name="Pachon D.M.R."/>
            <person name="Bonatelli M.L."/>
            <person name="Correr F.H."/>
            <person name="Franceschini L.M."/>
            <person name="Leite T.F."/>
            <person name="Margarido G.R.A."/>
            <person name="Almeida C.A."/>
            <person name="Ferrarezi J.A."/>
            <person name="Labate C.A."/>
        </authorList>
    </citation>
    <scope>NUCLEOTIDE SEQUENCE</scope>
    <source>
        <strain evidence="2">MF-1</strain>
    </source>
</reference>
<evidence type="ECO:0000313" key="3">
    <source>
        <dbReference type="Proteomes" id="UP000765509"/>
    </source>
</evidence>